<evidence type="ECO:0000313" key="8">
    <source>
        <dbReference type="Proteomes" id="UP000663852"/>
    </source>
</evidence>
<feature type="transmembrane region" description="Helical" evidence="5">
    <location>
        <begin position="21"/>
        <end position="44"/>
    </location>
</feature>
<accession>A0A815QKB0</accession>
<evidence type="ECO:0000256" key="4">
    <source>
        <dbReference type="ARBA" id="ARBA00023136"/>
    </source>
</evidence>
<dbReference type="GO" id="GO:0004930">
    <property type="term" value="F:G protein-coupled receptor activity"/>
    <property type="evidence" value="ECO:0007669"/>
    <property type="project" value="InterPro"/>
</dbReference>
<dbReference type="InterPro" id="IPR017452">
    <property type="entry name" value="GPCR_Rhodpsn_7TM"/>
</dbReference>
<protein>
    <recommendedName>
        <fullName evidence="6">G-protein coupled receptors family 1 profile domain-containing protein</fullName>
    </recommendedName>
</protein>
<feature type="domain" description="G-protein coupled receptors family 1 profile" evidence="6">
    <location>
        <begin position="34"/>
        <end position="288"/>
    </location>
</feature>
<dbReference type="InterPro" id="IPR000276">
    <property type="entry name" value="GPCR_Rhodpsn"/>
</dbReference>
<feature type="transmembrane region" description="Helical" evidence="5">
    <location>
        <begin position="272"/>
        <end position="292"/>
    </location>
</feature>
<feature type="transmembrane region" description="Helical" evidence="5">
    <location>
        <begin position="234"/>
        <end position="260"/>
    </location>
</feature>
<name>A0A815QKB0_ADIRI</name>
<feature type="transmembrane region" description="Helical" evidence="5">
    <location>
        <begin position="191"/>
        <end position="214"/>
    </location>
</feature>
<keyword evidence="2 5" id="KW-0812">Transmembrane</keyword>
<dbReference type="Pfam" id="PF00001">
    <property type="entry name" value="7tm_1"/>
    <property type="match status" value="1"/>
</dbReference>
<dbReference type="Gene3D" id="1.20.1070.10">
    <property type="entry name" value="Rhodopsin 7-helix transmembrane proteins"/>
    <property type="match status" value="1"/>
</dbReference>
<dbReference type="Proteomes" id="UP000663852">
    <property type="component" value="Unassembled WGS sequence"/>
</dbReference>
<dbReference type="SUPFAM" id="SSF81321">
    <property type="entry name" value="Family A G protein-coupled receptor-like"/>
    <property type="match status" value="1"/>
</dbReference>
<organism evidence="7 8">
    <name type="scientific">Adineta ricciae</name>
    <name type="common">Rotifer</name>
    <dbReference type="NCBI Taxonomy" id="249248"/>
    <lineage>
        <taxon>Eukaryota</taxon>
        <taxon>Metazoa</taxon>
        <taxon>Spiralia</taxon>
        <taxon>Gnathifera</taxon>
        <taxon>Rotifera</taxon>
        <taxon>Eurotatoria</taxon>
        <taxon>Bdelloidea</taxon>
        <taxon>Adinetida</taxon>
        <taxon>Adinetidae</taxon>
        <taxon>Adineta</taxon>
    </lineage>
</organism>
<evidence type="ECO:0000313" key="7">
    <source>
        <dbReference type="EMBL" id="CAF1464518.1"/>
    </source>
</evidence>
<evidence type="ECO:0000256" key="5">
    <source>
        <dbReference type="SAM" id="Phobius"/>
    </source>
</evidence>
<comment type="subcellular location">
    <subcellularLocation>
        <location evidence="1">Membrane</location>
    </subcellularLocation>
</comment>
<keyword evidence="4 5" id="KW-0472">Membrane</keyword>
<dbReference type="OrthoDB" id="9975554at2759"/>
<feature type="transmembrane region" description="Helical" evidence="5">
    <location>
        <begin position="139"/>
        <end position="158"/>
    </location>
</feature>
<feature type="transmembrane region" description="Helical" evidence="5">
    <location>
        <begin position="56"/>
        <end position="76"/>
    </location>
</feature>
<proteinExistence type="predicted"/>
<evidence type="ECO:0000256" key="1">
    <source>
        <dbReference type="ARBA" id="ARBA00004370"/>
    </source>
</evidence>
<reference evidence="7" key="1">
    <citation type="submission" date="2021-02" db="EMBL/GenBank/DDBJ databases">
        <authorList>
            <person name="Nowell W R."/>
        </authorList>
    </citation>
    <scope>NUCLEOTIDE SEQUENCE</scope>
</reference>
<evidence type="ECO:0000256" key="2">
    <source>
        <dbReference type="ARBA" id="ARBA00022692"/>
    </source>
</evidence>
<keyword evidence="3 5" id="KW-1133">Transmembrane helix</keyword>
<dbReference type="AlphaFoldDB" id="A0A815QKB0"/>
<sequence length="321" mass="38049">MENSTLSTNVETQYLSHRIKFAILLTLQIPSIIISLLIFLYFFTHQSILHIRQNQALFLLLIINFIQVTFDLPMVIHFNRLGYINPSTNIYCKWWTFLEYSLNGINEMLMATISIQRHILIFHSTLFNNRLNRYIFHHLPLLICIIYPIIFYIIIILFDSCDGTQWNFYANICGLANCYMVYEKSLATFDWIFNNGFPIIVIIFADITLIIRVIRQKLRRHGSISWKKQRRMTIQLLSVSCLYMIAWFPGIIIATIQYLISPTFLLDIQVEYIFYLTYIICLFIPWISLGLFPEFIKWIWKNVTPRKTSSNIVKPLQKSSQ</sequence>
<gene>
    <name evidence="7" type="ORF">EDS130_LOCUS40377</name>
</gene>
<dbReference type="EMBL" id="CAJNOJ010000485">
    <property type="protein sequence ID" value="CAF1464518.1"/>
    <property type="molecule type" value="Genomic_DNA"/>
</dbReference>
<dbReference type="GO" id="GO:0016020">
    <property type="term" value="C:membrane"/>
    <property type="evidence" value="ECO:0007669"/>
    <property type="project" value="UniProtKB-SubCell"/>
</dbReference>
<dbReference type="PROSITE" id="PS50262">
    <property type="entry name" value="G_PROTEIN_RECEP_F1_2"/>
    <property type="match status" value="1"/>
</dbReference>
<evidence type="ECO:0000256" key="3">
    <source>
        <dbReference type="ARBA" id="ARBA00022989"/>
    </source>
</evidence>
<comment type="caution">
    <text evidence="7">The sequence shown here is derived from an EMBL/GenBank/DDBJ whole genome shotgun (WGS) entry which is preliminary data.</text>
</comment>
<evidence type="ECO:0000259" key="6">
    <source>
        <dbReference type="PROSITE" id="PS50262"/>
    </source>
</evidence>